<keyword evidence="5" id="KW-1185">Reference proteome</keyword>
<protein>
    <recommendedName>
        <fullName evidence="2">RING-type E3 ubiquitin transferase</fullName>
        <ecNumber evidence="2">2.3.2.27</ecNumber>
    </recommendedName>
</protein>
<gene>
    <name evidence="4" type="ORF">CMV_009942</name>
</gene>
<evidence type="ECO:0000256" key="1">
    <source>
        <dbReference type="ARBA" id="ARBA00000900"/>
    </source>
</evidence>
<evidence type="ECO:0000256" key="2">
    <source>
        <dbReference type="ARBA" id="ARBA00012483"/>
    </source>
</evidence>
<reference evidence="4" key="1">
    <citation type="submission" date="2020-03" db="EMBL/GenBank/DDBJ databases">
        <title>Castanea mollissima Vanexum genome sequencing.</title>
        <authorList>
            <person name="Staton M."/>
        </authorList>
    </citation>
    <scope>NUCLEOTIDE SEQUENCE</scope>
    <source>
        <tissue evidence="4">Leaf</tissue>
    </source>
</reference>
<dbReference type="AlphaFoldDB" id="A0A8J4RK36"/>
<name>A0A8J4RK36_9ROSI</name>
<comment type="caution">
    <text evidence="4">The sequence shown here is derived from an EMBL/GenBank/DDBJ whole genome shotgun (WGS) entry which is preliminary data.</text>
</comment>
<dbReference type="EMBL" id="JRKL02001121">
    <property type="protein sequence ID" value="KAF3965912.1"/>
    <property type="molecule type" value="Genomic_DNA"/>
</dbReference>
<evidence type="ECO:0000313" key="5">
    <source>
        <dbReference type="Proteomes" id="UP000737018"/>
    </source>
</evidence>
<dbReference type="OrthoDB" id="786795at2759"/>
<dbReference type="EC" id="2.3.2.27" evidence="2"/>
<sequence length="229" mass="25966">MNLRDRTSFKPCSLCDEPVRPPLTKGGRGLNAKAYSDFSESDTEISIISSDRPSIERLSPTVYDFTDSGRTSRISTSSDQSFQSIHLDAKFTDFSFLHDISSFSQESGRMSCSWSSQNLDNVEAEMRRLKLELKQTMDMYSTACKEALTAKKKASELHHWKLTEERKSEEAKHSKEVALAIEEKERARSKIAMETAEAANRIAELESQKRANAEIRALKEAAQARFWII</sequence>
<evidence type="ECO:0000313" key="4">
    <source>
        <dbReference type="EMBL" id="KAF3965912.1"/>
    </source>
</evidence>
<accession>A0A8J4RK36</accession>
<proteinExistence type="predicted"/>
<dbReference type="PANTHER" id="PTHR45647">
    <property type="entry name" value="OS02G0152300 PROTEIN"/>
    <property type="match status" value="1"/>
</dbReference>
<dbReference type="GO" id="GO:0061630">
    <property type="term" value="F:ubiquitin protein ligase activity"/>
    <property type="evidence" value="ECO:0007669"/>
    <property type="project" value="UniProtKB-EC"/>
</dbReference>
<evidence type="ECO:0000256" key="3">
    <source>
        <dbReference type="ARBA" id="ARBA00022786"/>
    </source>
</evidence>
<dbReference type="InterPro" id="IPR051348">
    <property type="entry name" value="U-box_ubiquitin_ligases"/>
</dbReference>
<comment type="catalytic activity">
    <reaction evidence="1">
        <text>S-ubiquitinyl-[E2 ubiquitin-conjugating enzyme]-L-cysteine + [acceptor protein]-L-lysine = [E2 ubiquitin-conjugating enzyme]-L-cysteine + N(6)-ubiquitinyl-[acceptor protein]-L-lysine.</text>
        <dbReference type="EC" id="2.3.2.27"/>
    </reaction>
</comment>
<dbReference type="Proteomes" id="UP000737018">
    <property type="component" value="Unassembled WGS sequence"/>
</dbReference>
<organism evidence="4 5">
    <name type="scientific">Castanea mollissima</name>
    <name type="common">Chinese chestnut</name>
    <dbReference type="NCBI Taxonomy" id="60419"/>
    <lineage>
        <taxon>Eukaryota</taxon>
        <taxon>Viridiplantae</taxon>
        <taxon>Streptophyta</taxon>
        <taxon>Embryophyta</taxon>
        <taxon>Tracheophyta</taxon>
        <taxon>Spermatophyta</taxon>
        <taxon>Magnoliopsida</taxon>
        <taxon>eudicotyledons</taxon>
        <taxon>Gunneridae</taxon>
        <taxon>Pentapetalae</taxon>
        <taxon>rosids</taxon>
        <taxon>fabids</taxon>
        <taxon>Fagales</taxon>
        <taxon>Fagaceae</taxon>
        <taxon>Castanea</taxon>
    </lineage>
</organism>
<keyword evidence="3" id="KW-0833">Ubl conjugation pathway</keyword>
<dbReference type="PANTHER" id="PTHR45647:SF76">
    <property type="entry name" value="PROTEIN KINASE DOMAIN-CONTAINING PROTEIN"/>
    <property type="match status" value="1"/>
</dbReference>